<dbReference type="Proteomes" id="UP000805193">
    <property type="component" value="Unassembled WGS sequence"/>
</dbReference>
<name>A0AC60QM40_IXOPE</name>
<evidence type="ECO:0000313" key="2">
    <source>
        <dbReference type="Proteomes" id="UP000805193"/>
    </source>
</evidence>
<reference evidence="1 2" key="1">
    <citation type="journal article" date="2020" name="Cell">
        <title>Large-Scale Comparative Analyses of Tick Genomes Elucidate Their Genetic Diversity and Vector Capacities.</title>
        <authorList>
            <consortium name="Tick Genome and Microbiome Consortium (TIGMIC)"/>
            <person name="Jia N."/>
            <person name="Wang J."/>
            <person name="Shi W."/>
            <person name="Du L."/>
            <person name="Sun Y."/>
            <person name="Zhan W."/>
            <person name="Jiang J.F."/>
            <person name="Wang Q."/>
            <person name="Zhang B."/>
            <person name="Ji P."/>
            <person name="Bell-Sakyi L."/>
            <person name="Cui X.M."/>
            <person name="Yuan T.T."/>
            <person name="Jiang B.G."/>
            <person name="Yang W.F."/>
            <person name="Lam T.T."/>
            <person name="Chang Q.C."/>
            <person name="Ding S.J."/>
            <person name="Wang X.J."/>
            <person name="Zhu J.G."/>
            <person name="Ruan X.D."/>
            <person name="Zhao L."/>
            <person name="Wei J.T."/>
            <person name="Ye R.Z."/>
            <person name="Que T.C."/>
            <person name="Du C.H."/>
            <person name="Zhou Y.H."/>
            <person name="Cheng J.X."/>
            <person name="Dai P.F."/>
            <person name="Guo W.B."/>
            <person name="Han X.H."/>
            <person name="Huang E.J."/>
            <person name="Li L.F."/>
            <person name="Wei W."/>
            <person name="Gao Y.C."/>
            <person name="Liu J.Z."/>
            <person name="Shao H.Z."/>
            <person name="Wang X."/>
            <person name="Wang C.C."/>
            <person name="Yang T.C."/>
            <person name="Huo Q.B."/>
            <person name="Li W."/>
            <person name="Chen H.Y."/>
            <person name="Chen S.E."/>
            <person name="Zhou L.G."/>
            <person name="Ni X.B."/>
            <person name="Tian J.H."/>
            <person name="Sheng Y."/>
            <person name="Liu T."/>
            <person name="Pan Y.S."/>
            <person name="Xia L.Y."/>
            <person name="Li J."/>
            <person name="Zhao F."/>
            <person name="Cao W.C."/>
        </authorList>
    </citation>
    <scope>NUCLEOTIDE SEQUENCE [LARGE SCALE GENOMIC DNA]</scope>
    <source>
        <strain evidence="1">Iper-2018</strain>
    </source>
</reference>
<proteinExistence type="predicted"/>
<organism evidence="1 2">
    <name type="scientific">Ixodes persulcatus</name>
    <name type="common">Taiga tick</name>
    <dbReference type="NCBI Taxonomy" id="34615"/>
    <lineage>
        <taxon>Eukaryota</taxon>
        <taxon>Metazoa</taxon>
        <taxon>Ecdysozoa</taxon>
        <taxon>Arthropoda</taxon>
        <taxon>Chelicerata</taxon>
        <taxon>Arachnida</taxon>
        <taxon>Acari</taxon>
        <taxon>Parasitiformes</taxon>
        <taxon>Ixodida</taxon>
        <taxon>Ixodoidea</taxon>
        <taxon>Ixodidae</taxon>
        <taxon>Ixodinae</taxon>
        <taxon>Ixodes</taxon>
    </lineage>
</organism>
<sequence>MYGLSPVPPPQPTPDSAPRRRGRPAATDEVWGTCGVLGFNPKAPNCGGSVITRFRENPKGARPTFRCGSCRKERDGKGLFLRIRV</sequence>
<dbReference type="EMBL" id="JABSTQ010006900">
    <property type="protein sequence ID" value="KAG0436514.1"/>
    <property type="molecule type" value="Genomic_DNA"/>
</dbReference>
<comment type="caution">
    <text evidence="1">The sequence shown here is derived from an EMBL/GenBank/DDBJ whole genome shotgun (WGS) entry which is preliminary data.</text>
</comment>
<gene>
    <name evidence="1" type="ORF">HPB47_017904</name>
</gene>
<accession>A0AC60QM40</accession>
<evidence type="ECO:0000313" key="1">
    <source>
        <dbReference type="EMBL" id="KAG0436514.1"/>
    </source>
</evidence>
<keyword evidence="2" id="KW-1185">Reference proteome</keyword>
<protein>
    <submittedName>
        <fullName evidence="1">Uncharacterized protein</fullName>
    </submittedName>
</protein>